<dbReference type="CDD" id="cd01575">
    <property type="entry name" value="PBP1_GntR"/>
    <property type="match status" value="1"/>
</dbReference>
<keyword evidence="3" id="KW-0804">Transcription</keyword>
<dbReference type="SUPFAM" id="SSF53822">
    <property type="entry name" value="Periplasmic binding protein-like I"/>
    <property type="match status" value="1"/>
</dbReference>
<reference evidence="5 6" key="1">
    <citation type="submission" date="2020-08" db="EMBL/GenBank/DDBJ databases">
        <title>Genomic Encyclopedia of Type Strains, Phase IV (KMG-IV): sequencing the most valuable type-strain genomes for metagenomic binning, comparative biology and taxonomic classification.</title>
        <authorList>
            <person name="Goeker M."/>
        </authorList>
    </citation>
    <scope>NUCLEOTIDE SEQUENCE [LARGE SCALE GENOMIC DNA]</scope>
    <source>
        <strain evidence="5 6">DSM 26385</strain>
    </source>
</reference>
<organism evidence="5 6">
    <name type="scientific">Allorhizobium borbori</name>
    <dbReference type="NCBI Taxonomy" id="485907"/>
    <lineage>
        <taxon>Bacteria</taxon>
        <taxon>Pseudomonadati</taxon>
        <taxon>Pseudomonadota</taxon>
        <taxon>Alphaproteobacteria</taxon>
        <taxon>Hyphomicrobiales</taxon>
        <taxon>Rhizobiaceae</taxon>
        <taxon>Rhizobium/Agrobacterium group</taxon>
        <taxon>Allorhizobium</taxon>
    </lineage>
</organism>
<comment type="caution">
    <text evidence="5">The sequence shown here is derived from an EMBL/GenBank/DDBJ whole genome shotgun (WGS) entry which is preliminary data.</text>
</comment>
<dbReference type="Gene3D" id="3.40.50.2300">
    <property type="match status" value="2"/>
</dbReference>
<dbReference type="InterPro" id="IPR000843">
    <property type="entry name" value="HTH_LacI"/>
</dbReference>
<dbReference type="InterPro" id="IPR046335">
    <property type="entry name" value="LacI/GalR-like_sensor"/>
</dbReference>
<dbReference type="Gene3D" id="1.10.260.40">
    <property type="entry name" value="lambda repressor-like DNA-binding domains"/>
    <property type="match status" value="1"/>
</dbReference>
<dbReference type="Pfam" id="PF13377">
    <property type="entry name" value="Peripla_BP_3"/>
    <property type="match status" value="1"/>
</dbReference>
<evidence type="ECO:0000256" key="2">
    <source>
        <dbReference type="ARBA" id="ARBA00023125"/>
    </source>
</evidence>
<proteinExistence type="predicted"/>
<dbReference type="InterPro" id="IPR010982">
    <property type="entry name" value="Lambda_DNA-bd_dom_sf"/>
</dbReference>
<keyword evidence="2" id="KW-0238">DNA-binding</keyword>
<accession>A0A7W6K8G3</accession>
<gene>
    <name evidence="5" type="ORF">GGQ66_004550</name>
</gene>
<dbReference type="RefSeq" id="WP_183795915.1">
    <property type="nucleotide sequence ID" value="NZ_JACIDU010000040.1"/>
</dbReference>
<dbReference type="PROSITE" id="PS50932">
    <property type="entry name" value="HTH_LACI_2"/>
    <property type="match status" value="1"/>
</dbReference>
<dbReference type="SUPFAM" id="SSF47413">
    <property type="entry name" value="lambda repressor-like DNA-binding domains"/>
    <property type="match status" value="1"/>
</dbReference>
<name>A0A7W6K8G3_9HYPH</name>
<sequence>MKKAKGTIRMSDVARVLGVSPMTVSNSFRNPHLVTDATRQKVIETATKLGYVPNTIAGNLVSGQSKVIAVMTPSIRHSSFADMIDALEQSLAKEGYSLIMSLVETREREVEALRALIGRRVDGVVIAGELQDATARELVVKSGTPVVETWHLHENMTDMSAGFSEHDAAADAVRFMIEAGRRRIGMIGYHPSTNRRLIERINGFRTAMNEAGGNSANVVLMDASINGYEAGAKGILQLIDVLPEIDGVFCMTDILAVGAMFESTRLGWPVPGRLAIMGYGDYDIAAQIPPGLTTIHTPGVEIGVESASLLLDRLAQKPGIAHQRRVAYRLVSRGSV</sequence>
<dbReference type="AlphaFoldDB" id="A0A7W6K8G3"/>
<dbReference type="Pfam" id="PF00356">
    <property type="entry name" value="LacI"/>
    <property type="match status" value="1"/>
</dbReference>
<dbReference type="GO" id="GO:0000976">
    <property type="term" value="F:transcription cis-regulatory region binding"/>
    <property type="evidence" value="ECO:0007669"/>
    <property type="project" value="TreeGrafter"/>
</dbReference>
<dbReference type="InterPro" id="IPR028082">
    <property type="entry name" value="Peripla_BP_I"/>
</dbReference>
<keyword evidence="1" id="KW-0805">Transcription regulation</keyword>
<evidence type="ECO:0000259" key="4">
    <source>
        <dbReference type="PROSITE" id="PS50932"/>
    </source>
</evidence>
<evidence type="ECO:0000313" key="5">
    <source>
        <dbReference type="EMBL" id="MBB4105962.1"/>
    </source>
</evidence>
<dbReference type="GO" id="GO:0003700">
    <property type="term" value="F:DNA-binding transcription factor activity"/>
    <property type="evidence" value="ECO:0007669"/>
    <property type="project" value="TreeGrafter"/>
</dbReference>
<evidence type="ECO:0000256" key="1">
    <source>
        <dbReference type="ARBA" id="ARBA00023015"/>
    </source>
</evidence>
<dbReference type="EMBL" id="JACIDU010000040">
    <property type="protein sequence ID" value="MBB4105962.1"/>
    <property type="molecule type" value="Genomic_DNA"/>
</dbReference>
<feature type="domain" description="HTH lacI-type" evidence="4">
    <location>
        <begin position="8"/>
        <end position="62"/>
    </location>
</feature>
<evidence type="ECO:0000313" key="6">
    <source>
        <dbReference type="Proteomes" id="UP000584824"/>
    </source>
</evidence>
<evidence type="ECO:0000256" key="3">
    <source>
        <dbReference type="ARBA" id="ARBA00023163"/>
    </source>
</evidence>
<protein>
    <submittedName>
        <fullName evidence="5">LacI family gluconate utilization system Gnt-I transcriptional repressor</fullName>
    </submittedName>
</protein>
<dbReference type="CDD" id="cd01392">
    <property type="entry name" value="HTH_LacI"/>
    <property type="match status" value="1"/>
</dbReference>
<keyword evidence="6" id="KW-1185">Reference proteome</keyword>
<dbReference type="PANTHER" id="PTHR30146:SF33">
    <property type="entry name" value="TRANSCRIPTIONAL REGULATOR"/>
    <property type="match status" value="1"/>
</dbReference>
<dbReference type="Proteomes" id="UP000584824">
    <property type="component" value="Unassembled WGS sequence"/>
</dbReference>
<dbReference type="SMART" id="SM00354">
    <property type="entry name" value="HTH_LACI"/>
    <property type="match status" value="1"/>
</dbReference>
<dbReference type="PANTHER" id="PTHR30146">
    <property type="entry name" value="LACI-RELATED TRANSCRIPTIONAL REPRESSOR"/>
    <property type="match status" value="1"/>
</dbReference>